<evidence type="ECO:0000313" key="3">
    <source>
        <dbReference type="Proteomes" id="UP000769766"/>
    </source>
</evidence>
<reference evidence="2" key="1">
    <citation type="submission" date="2020-07" db="EMBL/GenBank/DDBJ databases">
        <title>Huge and variable diversity of episymbiotic CPR bacteria and DPANN archaea in groundwater ecosystems.</title>
        <authorList>
            <person name="He C.Y."/>
            <person name="Keren R."/>
            <person name="Whittaker M."/>
            <person name="Farag I.F."/>
            <person name="Doudna J."/>
            <person name="Cate J.H.D."/>
            <person name="Banfield J.F."/>
        </authorList>
    </citation>
    <scope>NUCLEOTIDE SEQUENCE</scope>
    <source>
        <strain evidence="2">NC_groundwater_672_Ag_B-0.1um_62_36</strain>
    </source>
</reference>
<dbReference type="InterPro" id="IPR007890">
    <property type="entry name" value="CHASE2"/>
</dbReference>
<sequence length="133" mass="15393">MSTVKMPRLSSFRIALLVTLVFLVLRGIRPDFMEMMELKAFDLQFLYRGAQRPGPEVVLVAVDEKSLDELGRWPWPRTRIAELLAVLDRSQARAVGFDLVFPEPDEHSQKRLVASLKERVFRQGREDPELSRL</sequence>
<dbReference type="EMBL" id="JACPRF010000336">
    <property type="protein sequence ID" value="MBI2877408.1"/>
    <property type="molecule type" value="Genomic_DNA"/>
</dbReference>
<feature type="domain" description="CHASE2" evidence="1">
    <location>
        <begin position="20"/>
        <end position="118"/>
    </location>
</feature>
<dbReference type="AlphaFoldDB" id="A0A932FXB6"/>
<comment type="caution">
    <text evidence="2">The sequence shown here is derived from an EMBL/GenBank/DDBJ whole genome shotgun (WGS) entry which is preliminary data.</text>
</comment>
<gene>
    <name evidence="2" type="ORF">HYY20_11045</name>
</gene>
<name>A0A932FXB6_UNCTE</name>
<proteinExistence type="predicted"/>
<organism evidence="2 3">
    <name type="scientific">Tectimicrobiota bacterium</name>
    <dbReference type="NCBI Taxonomy" id="2528274"/>
    <lineage>
        <taxon>Bacteria</taxon>
        <taxon>Pseudomonadati</taxon>
        <taxon>Nitrospinota/Tectimicrobiota group</taxon>
        <taxon>Candidatus Tectimicrobiota</taxon>
    </lineage>
</organism>
<dbReference type="Pfam" id="PF05226">
    <property type="entry name" value="CHASE2"/>
    <property type="match status" value="1"/>
</dbReference>
<evidence type="ECO:0000259" key="1">
    <source>
        <dbReference type="Pfam" id="PF05226"/>
    </source>
</evidence>
<protein>
    <submittedName>
        <fullName evidence="2">CHASE2 domain-containing protein</fullName>
    </submittedName>
</protein>
<feature type="non-terminal residue" evidence="2">
    <location>
        <position position="133"/>
    </location>
</feature>
<accession>A0A932FXB6</accession>
<dbReference type="Proteomes" id="UP000769766">
    <property type="component" value="Unassembled WGS sequence"/>
</dbReference>
<evidence type="ECO:0000313" key="2">
    <source>
        <dbReference type="EMBL" id="MBI2877408.1"/>
    </source>
</evidence>